<dbReference type="RefSeq" id="WP_345468830.1">
    <property type="nucleotide sequence ID" value="NZ_BAABHF010000029.1"/>
</dbReference>
<dbReference type="InterPro" id="IPR012667">
    <property type="entry name" value="CbtB_put"/>
</dbReference>
<dbReference type="Pfam" id="PF09489">
    <property type="entry name" value="CbtB"/>
    <property type="match status" value="1"/>
</dbReference>
<evidence type="ECO:0000313" key="3">
    <source>
        <dbReference type="Proteomes" id="UP001500503"/>
    </source>
</evidence>
<sequence>MTTSTLPTTRTTPLVVPGARAALWLFGTVLLCLAAYYFIGVDQGATSVFGDNMYIHEFVHDARHFLGFPCH</sequence>
<accession>A0ABP8QI97</accession>
<dbReference type="Proteomes" id="UP001500503">
    <property type="component" value="Unassembled WGS sequence"/>
</dbReference>
<feature type="transmembrane region" description="Helical" evidence="1">
    <location>
        <begin position="21"/>
        <end position="39"/>
    </location>
</feature>
<keyword evidence="1" id="KW-1133">Transmembrane helix</keyword>
<comment type="caution">
    <text evidence="2">The sequence shown here is derived from an EMBL/GenBank/DDBJ whole genome shotgun (WGS) entry which is preliminary data.</text>
</comment>
<dbReference type="EMBL" id="BAABHF010000029">
    <property type="protein sequence ID" value="GAA4502994.1"/>
    <property type="molecule type" value="Genomic_DNA"/>
</dbReference>
<keyword evidence="1" id="KW-0812">Transmembrane</keyword>
<keyword evidence="3" id="KW-1185">Reference proteome</keyword>
<reference evidence="3" key="1">
    <citation type="journal article" date="2019" name="Int. J. Syst. Evol. Microbiol.">
        <title>The Global Catalogue of Microorganisms (GCM) 10K type strain sequencing project: providing services to taxonomists for standard genome sequencing and annotation.</title>
        <authorList>
            <consortium name="The Broad Institute Genomics Platform"/>
            <consortium name="The Broad Institute Genome Sequencing Center for Infectious Disease"/>
            <person name="Wu L."/>
            <person name="Ma J."/>
        </authorList>
    </citation>
    <scope>NUCLEOTIDE SEQUENCE [LARGE SCALE GENOMIC DNA]</scope>
    <source>
        <strain evidence="3">JCM 17933</strain>
    </source>
</reference>
<keyword evidence="1" id="KW-0472">Membrane</keyword>
<protein>
    <submittedName>
        <fullName evidence="2">CbtB-domain containing protein</fullName>
    </submittedName>
</protein>
<evidence type="ECO:0000256" key="1">
    <source>
        <dbReference type="SAM" id="Phobius"/>
    </source>
</evidence>
<evidence type="ECO:0000313" key="2">
    <source>
        <dbReference type="EMBL" id="GAA4502994.1"/>
    </source>
</evidence>
<organism evidence="2 3">
    <name type="scientific">Actinoallomurus oryzae</name>
    <dbReference type="NCBI Taxonomy" id="502180"/>
    <lineage>
        <taxon>Bacteria</taxon>
        <taxon>Bacillati</taxon>
        <taxon>Actinomycetota</taxon>
        <taxon>Actinomycetes</taxon>
        <taxon>Streptosporangiales</taxon>
        <taxon>Thermomonosporaceae</taxon>
        <taxon>Actinoallomurus</taxon>
    </lineage>
</organism>
<name>A0ABP8QI97_9ACTN</name>
<gene>
    <name evidence="2" type="ORF">GCM10023191_055310</name>
</gene>
<proteinExistence type="predicted"/>